<reference evidence="3" key="1">
    <citation type="journal article" date="2019" name="Int. J. Syst. Evol. Microbiol.">
        <title>The Global Catalogue of Microorganisms (GCM) 10K type strain sequencing project: providing services to taxonomists for standard genome sequencing and annotation.</title>
        <authorList>
            <consortium name="The Broad Institute Genomics Platform"/>
            <consortium name="The Broad Institute Genome Sequencing Center for Infectious Disease"/>
            <person name="Wu L."/>
            <person name="Ma J."/>
        </authorList>
    </citation>
    <scope>NUCLEOTIDE SEQUENCE [LARGE SCALE GENOMIC DNA]</scope>
    <source>
        <strain evidence="3">KLKA75</strain>
    </source>
</reference>
<feature type="region of interest" description="Disordered" evidence="1">
    <location>
        <begin position="170"/>
        <end position="199"/>
    </location>
</feature>
<feature type="compositionally biased region" description="Gly residues" evidence="1">
    <location>
        <begin position="96"/>
        <end position="120"/>
    </location>
</feature>
<comment type="caution">
    <text evidence="2">The sequence shown here is derived from an EMBL/GenBank/DDBJ whole genome shotgun (WGS) entry which is preliminary data.</text>
</comment>
<dbReference type="GO" id="GO:0016491">
    <property type="term" value="F:oxidoreductase activity"/>
    <property type="evidence" value="ECO:0007669"/>
    <property type="project" value="UniProtKB-KW"/>
</dbReference>
<organism evidence="2 3">
    <name type="scientific">Actinomadura gamaensis</name>
    <dbReference type="NCBI Taxonomy" id="1763541"/>
    <lineage>
        <taxon>Bacteria</taxon>
        <taxon>Bacillati</taxon>
        <taxon>Actinomycetota</taxon>
        <taxon>Actinomycetes</taxon>
        <taxon>Streptosporangiales</taxon>
        <taxon>Thermomonosporaceae</taxon>
        <taxon>Actinomadura</taxon>
    </lineage>
</organism>
<dbReference type="Proteomes" id="UP001595872">
    <property type="component" value="Unassembled WGS sequence"/>
</dbReference>
<name>A0ABV9TSG9_9ACTN</name>
<accession>A0ABV9TSG9</accession>
<feature type="region of interest" description="Disordered" evidence="1">
    <location>
        <begin position="78"/>
        <end position="121"/>
    </location>
</feature>
<dbReference type="EC" id="1.-.-.-" evidence="2"/>
<evidence type="ECO:0000313" key="3">
    <source>
        <dbReference type="Proteomes" id="UP001595872"/>
    </source>
</evidence>
<sequence>MLANDERDALGRAECLALMGSVPVGRVVFTEQALPAVWPAAFALDGQSVVFRTTVGTRLDAALRGGAVVAFETDAFEPVPPRASAPGSRASDRGASGDGAGGGGGGCGGGGSEGGGGAGPRGWTVTAVGRVRAVRDPADLARLERLLPARRANGVLERVVRVDCDRLTGRRFPIAPPAPPPPPAPPAPPPPPAPRVPHA</sequence>
<dbReference type="RefSeq" id="WP_378252808.1">
    <property type="nucleotide sequence ID" value="NZ_JBHSIT010000002.1"/>
</dbReference>
<feature type="compositionally biased region" description="Pro residues" evidence="1">
    <location>
        <begin position="174"/>
        <end position="199"/>
    </location>
</feature>
<proteinExistence type="predicted"/>
<gene>
    <name evidence="2" type="ORF">ACFPCY_07035</name>
</gene>
<dbReference type="Gene3D" id="2.30.110.10">
    <property type="entry name" value="Electron Transport, Fmn-binding Protein, Chain A"/>
    <property type="match status" value="1"/>
</dbReference>
<keyword evidence="3" id="KW-1185">Reference proteome</keyword>
<protein>
    <submittedName>
        <fullName evidence="2">Pyridoxamine 5'-phosphate oxidase family protein</fullName>
        <ecNumber evidence="2">1.-.-.-</ecNumber>
    </submittedName>
</protein>
<dbReference type="Pfam" id="PF12900">
    <property type="entry name" value="Pyridox_ox_2"/>
    <property type="match status" value="1"/>
</dbReference>
<dbReference type="InterPro" id="IPR024747">
    <property type="entry name" value="Pyridox_Oxase-rel"/>
</dbReference>
<evidence type="ECO:0000313" key="2">
    <source>
        <dbReference type="EMBL" id="MFC4907067.1"/>
    </source>
</evidence>
<keyword evidence="2" id="KW-0560">Oxidoreductase</keyword>
<dbReference type="SUPFAM" id="SSF50475">
    <property type="entry name" value="FMN-binding split barrel"/>
    <property type="match status" value="1"/>
</dbReference>
<dbReference type="InterPro" id="IPR012349">
    <property type="entry name" value="Split_barrel_FMN-bd"/>
</dbReference>
<evidence type="ECO:0000256" key="1">
    <source>
        <dbReference type="SAM" id="MobiDB-lite"/>
    </source>
</evidence>
<dbReference type="EMBL" id="JBHSIT010000002">
    <property type="protein sequence ID" value="MFC4907067.1"/>
    <property type="molecule type" value="Genomic_DNA"/>
</dbReference>